<dbReference type="OrthoDB" id="3540486at2759"/>
<evidence type="ECO:0000313" key="3">
    <source>
        <dbReference type="Proteomes" id="UP000054321"/>
    </source>
</evidence>
<organism evidence="2 3">
    <name type="scientific">Oidiodendron maius (strain Zn)</name>
    <dbReference type="NCBI Taxonomy" id="913774"/>
    <lineage>
        <taxon>Eukaryota</taxon>
        <taxon>Fungi</taxon>
        <taxon>Dikarya</taxon>
        <taxon>Ascomycota</taxon>
        <taxon>Pezizomycotina</taxon>
        <taxon>Leotiomycetes</taxon>
        <taxon>Leotiomycetes incertae sedis</taxon>
        <taxon>Myxotrichaceae</taxon>
        <taxon>Oidiodendron</taxon>
    </lineage>
</organism>
<feature type="domain" description="2EXR" evidence="1">
    <location>
        <begin position="22"/>
        <end position="102"/>
    </location>
</feature>
<dbReference type="EMBL" id="KN832876">
    <property type="protein sequence ID" value="KIN01022.1"/>
    <property type="molecule type" value="Genomic_DNA"/>
</dbReference>
<protein>
    <recommendedName>
        <fullName evidence="1">2EXR domain-containing protein</fullName>
    </recommendedName>
</protein>
<dbReference type="HOGENOM" id="CLU_1129137_0_0_1"/>
<reference evidence="2 3" key="1">
    <citation type="submission" date="2014-04" db="EMBL/GenBank/DDBJ databases">
        <authorList>
            <consortium name="DOE Joint Genome Institute"/>
            <person name="Kuo A."/>
            <person name="Martino E."/>
            <person name="Perotto S."/>
            <person name="Kohler A."/>
            <person name="Nagy L.G."/>
            <person name="Floudas D."/>
            <person name="Copeland A."/>
            <person name="Barry K.W."/>
            <person name="Cichocki N."/>
            <person name="Veneault-Fourrey C."/>
            <person name="LaButti K."/>
            <person name="Lindquist E.A."/>
            <person name="Lipzen A."/>
            <person name="Lundell T."/>
            <person name="Morin E."/>
            <person name="Murat C."/>
            <person name="Sun H."/>
            <person name="Tunlid A."/>
            <person name="Henrissat B."/>
            <person name="Grigoriev I.V."/>
            <person name="Hibbett D.S."/>
            <person name="Martin F."/>
            <person name="Nordberg H.P."/>
            <person name="Cantor M.N."/>
            <person name="Hua S.X."/>
        </authorList>
    </citation>
    <scope>NUCLEOTIDE SEQUENCE [LARGE SCALE GENOMIC DNA]</scope>
    <source>
        <strain evidence="2 3">Zn</strain>
    </source>
</reference>
<evidence type="ECO:0000313" key="2">
    <source>
        <dbReference type="EMBL" id="KIN01022.1"/>
    </source>
</evidence>
<dbReference type="Pfam" id="PF20150">
    <property type="entry name" value="2EXR"/>
    <property type="match status" value="1"/>
</dbReference>
<name>A0A0C3HFD6_OIDMZ</name>
<dbReference type="PANTHER" id="PTHR35910:SF6">
    <property type="entry name" value="2EXR DOMAIN-CONTAINING PROTEIN"/>
    <property type="match status" value="1"/>
</dbReference>
<dbReference type="InterPro" id="IPR045518">
    <property type="entry name" value="2EXR"/>
</dbReference>
<accession>A0A0C3HFD6</accession>
<keyword evidence="3" id="KW-1185">Reference proteome</keyword>
<dbReference type="InParanoid" id="A0A0C3HFD6"/>
<reference evidence="3" key="2">
    <citation type="submission" date="2015-01" db="EMBL/GenBank/DDBJ databases">
        <title>Evolutionary Origins and Diversification of the Mycorrhizal Mutualists.</title>
        <authorList>
            <consortium name="DOE Joint Genome Institute"/>
            <consortium name="Mycorrhizal Genomics Consortium"/>
            <person name="Kohler A."/>
            <person name="Kuo A."/>
            <person name="Nagy L.G."/>
            <person name="Floudas D."/>
            <person name="Copeland A."/>
            <person name="Barry K.W."/>
            <person name="Cichocki N."/>
            <person name="Veneault-Fourrey C."/>
            <person name="LaButti K."/>
            <person name="Lindquist E.A."/>
            <person name="Lipzen A."/>
            <person name="Lundell T."/>
            <person name="Morin E."/>
            <person name="Murat C."/>
            <person name="Riley R."/>
            <person name="Ohm R."/>
            <person name="Sun H."/>
            <person name="Tunlid A."/>
            <person name="Henrissat B."/>
            <person name="Grigoriev I.V."/>
            <person name="Hibbett D.S."/>
            <person name="Martin F."/>
        </authorList>
    </citation>
    <scope>NUCLEOTIDE SEQUENCE [LARGE SCALE GENOMIC DNA]</scope>
    <source>
        <strain evidence="3">Zn</strain>
    </source>
</reference>
<sequence length="242" mass="27077">MTDEALSKTSYPTTLPAPEATFPPFPYLPIELQVKIWLASLPSSRIVEVSFSPSRNIYISNSPPPLALSVCHTSRQVAKSHYENLRLGDSPLPIPFDFAIDKLYVSFLPPIISTHASIFLYDLAVSPCRHVLRSMFLDMRAFNKLCDNGLLIIVAGMNRLDELGIVTEYGRAFRGEARFVDCPLSRSDLIGLTERVAGELYEAKKRVVSTRRVKRCNEVGEEKGSDMVRIRSVFLTRGGQIV</sequence>
<evidence type="ECO:0000259" key="1">
    <source>
        <dbReference type="Pfam" id="PF20150"/>
    </source>
</evidence>
<dbReference type="PANTHER" id="PTHR35910">
    <property type="entry name" value="2EXR DOMAIN-CONTAINING PROTEIN"/>
    <property type="match status" value="1"/>
</dbReference>
<dbReference type="Proteomes" id="UP000054321">
    <property type="component" value="Unassembled WGS sequence"/>
</dbReference>
<dbReference type="AlphaFoldDB" id="A0A0C3HFD6"/>
<gene>
    <name evidence="2" type="ORF">OIDMADRAFT_179884</name>
</gene>
<proteinExistence type="predicted"/>